<dbReference type="PANTHER" id="PTHR38588:SF1">
    <property type="entry name" value="BLL0334 PROTEIN"/>
    <property type="match status" value="1"/>
</dbReference>
<keyword evidence="2" id="KW-1133">Transmembrane helix</keyword>
<dbReference type="Gene3D" id="3.30.530.20">
    <property type="match status" value="1"/>
</dbReference>
<proteinExistence type="predicted"/>
<protein>
    <recommendedName>
        <fullName evidence="5">Carbon monoxide dehydrogenase subunit G</fullName>
    </recommendedName>
</protein>
<gene>
    <name evidence="3" type="ORF">RxyAA322_22160</name>
</gene>
<dbReference type="Proteomes" id="UP000318065">
    <property type="component" value="Chromosome"/>
</dbReference>
<dbReference type="SUPFAM" id="SSF55961">
    <property type="entry name" value="Bet v1-like"/>
    <property type="match status" value="1"/>
</dbReference>
<keyword evidence="2" id="KW-0472">Membrane</keyword>
<name>A0A510HK59_9ACTN</name>
<keyword evidence="4" id="KW-1185">Reference proteome</keyword>
<organism evidence="3 4">
    <name type="scientific">Rubrobacter xylanophilus</name>
    <dbReference type="NCBI Taxonomy" id="49319"/>
    <lineage>
        <taxon>Bacteria</taxon>
        <taxon>Bacillati</taxon>
        <taxon>Actinomycetota</taxon>
        <taxon>Rubrobacteria</taxon>
        <taxon>Rubrobacterales</taxon>
        <taxon>Rubrobacteraceae</taxon>
        <taxon>Rubrobacter</taxon>
    </lineage>
</organism>
<dbReference type="Pfam" id="PF06240">
    <property type="entry name" value="COXG"/>
    <property type="match status" value="1"/>
</dbReference>
<keyword evidence="2" id="KW-0812">Transmembrane</keyword>
<dbReference type="EMBL" id="AP019791">
    <property type="protein sequence ID" value="BBL80362.1"/>
    <property type="molecule type" value="Genomic_DNA"/>
</dbReference>
<reference evidence="3" key="1">
    <citation type="journal article" date="2019" name="Microbiol. Resour. Announc.">
        <title>Complete Genome Sequence of Rubrobacter xylanophilus Strain AA3-22, Isolated from Arima Onsen in Japan.</title>
        <authorList>
            <person name="Tomariguchi N."/>
            <person name="Miyazaki K."/>
        </authorList>
    </citation>
    <scope>NUCLEOTIDE SEQUENCE [LARGE SCALE GENOMIC DNA]</scope>
    <source>
        <strain evidence="3">AA3-22</strain>
    </source>
</reference>
<dbReference type="PANTHER" id="PTHR38588">
    <property type="entry name" value="BLL0334 PROTEIN"/>
    <property type="match status" value="1"/>
</dbReference>
<sequence length="211" mass="23142">MKIENEFTVGVPLEEAWRALQNLEEVAPCLPGASVEGSEGDEYRGTMTVKLGPISARYNGTVRYAEVDEENRRMVLQASGRDARGQGTASATITSTLREEDGGTHVRVETEMRLTGRAAQFGRGIQQDVATKMLGQFAECLERKLSGEEEEPPQAAGEEQPRVRRIEQPEPEPLDLGEMGREAVTERLKQAAPAIAAGAVLLLVVVWLLRR</sequence>
<evidence type="ECO:0000313" key="3">
    <source>
        <dbReference type="EMBL" id="BBL80362.1"/>
    </source>
</evidence>
<accession>A0A510HK59</accession>
<evidence type="ECO:0000313" key="4">
    <source>
        <dbReference type="Proteomes" id="UP000318065"/>
    </source>
</evidence>
<dbReference type="RefSeq" id="WP_143528378.1">
    <property type="nucleotide sequence ID" value="NZ_AP019791.1"/>
</dbReference>
<dbReference type="OrthoDB" id="9808623at2"/>
<feature type="compositionally biased region" description="Basic and acidic residues" evidence="1">
    <location>
        <begin position="159"/>
        <end position="168"/>
    </location>
</feature>
<dbReference type="InterPro" id="IPR023393">
    <property type="entry name" value="START-like_dom_sf"/>
</dbReference>
<dbReference type="InterPro" id="IPR010419">
    <property type="entry name" value="CO_DH_gsu"/>
</dbReference>
<feature type="region of interest" description="Disordered" evidence="1">
    <location>
        <begin position="144"/>
        <end position="177"/>
    </location>
</feature>
<evidence type="ECO:0000256" key="1">
    <source>
        <dbReference type="SAM" id="MobiDB-lite"/>
    </source>
</evidence>
<feature type="transmembrane region" description="Helical" evidence="2">
    <location>
        <begin position="191"/>
        <end position="209"/>
    </location>
</feature>
<evidence type="ECO:0008006" key="5">
    <source>
        <dbReference type="Google" id="ProtNLM"/>
    </source>
</evidence>
<evidence type="ECO:0000256" key="2">
    <source>
        <dbReference type="SAM" id="Phobius"/>
    </source>
</evidence>
<dbReference type="AlphaFoldDB" id="A0A510HK59"/>
<dbReference type="CDD" id="cd07823">
    <property type="entry name" value="SRPBCC_5"/>
    <property type="match status" value="1"/>
</dbReference>